<dbReference type="Pfam" id="PF03717">
    <property type="entry name" value="PBP_dimer"/>
    <property type="match status" value="1"/>
</dbReference>
<dbReference type="Pfam" id="PF00905">
    <property type="entry name" value="Transpeptidase"/>
    <property type="match status" value="1"/>
</dbReference>
<keyword evidence="9 14" id="KW-0133">Cell shape</keyword>
<evidence type="ECO:0000313" key="17">
    <source>
        <dbReference type="EMBL" id="CAH0992433.1"/>
    </source>
</evidence>
<evidence type="ECO:0000256" key="7">
    <source>
        <dbReference type="ARBA" id="ARBA00022692"/>
    </source>
</evidence>
<organism evidence="17 18">
    <name type="scientific">Sinobacterium norvegicum</name>
    <dbReference type="NCBI Taxonomy" id="1641715"/>
    <lineage>
        <taxon>Bacteria</taxon>
        <taxon>Pseudomonadati</taxon>
        <taxon>Pseudomonadota</taxon>
        <taxon>Gammaproteobacteria</taxon>
        <taxon>Cellvibrionales</taxon>
        <taxon>Spongiibacteraceae</taxon>
        <taxon>Sinobacterium</taxon>
    </lineage>
</organism>
<dbReference type="EMBL" id="CAKLPX010000003">
    <property type="protein sequence ID" value="CAH0992433.1"/>
    <property type="molecule type" value="Genomic_DNA"/>
</dbReference>
<proteinExistence type="inferred from homology"/>
<keyword evidence="13 14" id="KW-0961">Cell wall biogenesis/degradation</keyword>
<feature type="transmembrane region" description="Helical" evidence="14">
    <location>
        <begin position="21"/>
        <end position="40"/>
    </location>
</feature>
<dbReference type="PANTHER" id="PTHR30627:SF2">
    <property type="entry name" value="PEPTIDOGLYCAN D,D-TRANSPEPTIDASE MRDA"/>
    <property type="match status" value="1"/>
</dbReference>
<protein>
    <recommendedName>
        <fullName evidence="14">Peptidoglycan D,D-transpeptidase MrdA</fullName>
        <ecNumber evidence="14">3.4.16.4</ecNumber>
    </recommendedName>
    <alternativeName>
        <fullName evidence="14">Penicillin-binding protein 2</fullName>
        <shortName evidence="14">PBP-2</shortName>
    </alternativeName>
</protein>
<dbReference type="PROSITE" id="PS51257">
    <property type="entry name" value="PROKAR_LIPOPROTEIN"/>
    <property type="match status" value="1"/>
</dbReference>
<feature type="domain" description="Penicillin-binding protein transpeptidase" evidence="15">
    <location>
        <begin position="267"/>
        <end position="598"/>
    </location>
</feature>
<evidence type="ECO:0000256" key="4">
    <source>
        <dbReference type="ARBA" id="ARBA00022519"/>
    </source>
</evidence>
<comment type="function">
    <text evidence="14">Catalyzes cross-linking of the peptidoglycan cell wall.</text>
</comment>
<evidence type="ECO:0000256" key="5">
    <source>
        <dbReference type="ARBA" id="ARBA00022645"/>
    </source>
</evidence>
<feature type="domain" description="Penicillin-binding protein dimerisation" evidence="16">
    <location>
        <begin position="64"/>
        <end position="235"/>
    </location>
</feature>
<dbReference type="Gene3D" id="3.30.1390.30">
    <property type="entry name" value="Penicillin-binding protein 2a, domain 3"/>
    <property type="match status" value="1"/>
</dbReference>
<evidence type="ECO:0000256" key="11">
    <source>
        <dbReference type="ARBA" id="ARBA00022989"/>
    </source>
</evidence>
<evidence type="ECO:0000256" key="14">
    <source>
        <dbReference type="HAMAP-Rule" id="MF_02081"/>
    </source>
</evidence>
<dbReference type="GO" id="GO:0009002">
    <property type="term" value="F:serine-type D-Ala-D-Ala carboxypeptidase activity"/>
    <property type="evidence" value="ECO:0007669"/>
    <property type="project" value="UniProtKB-EC"/>
</dbReference>
<keyword evidence="18" id="KW-1185">Reference proteome</keyword>
<evidence type="ECO:0000313" key="18">
    <source>
        <dbReference type="Proteomes" id="UP000838100"/>
    </source>
</evidence>
<keyword evidence="14" id="KW-0479">Metal-binding</keyword>
<evidence type="ECO:0000256" key="2">
    <source>
        <dbReference type="ARBA" id="ARBA00004236"/>
    </source>
</evidence>
<keyword evidence="4 14" id="KW-0997">Cell inner membrane</keyword>
<dbReference type="InterPro" id="IPR050515">
    <property type="entry name" value="Beta-lactam/transpept"/>
</dbReference>
<keyword evidence="11 14" id="KW-1133">Transmembrane helix</keyword>
<comment type="subcellular location">
    <subcellularLocation>
        <location evidence="14">Cell inner membrane</location>
        <topology evidence="14">Single-pass membrane protein</topology>
    </subcellularLocation>
    <subcellularLocation>
        <location evidence="2">Cell membrane</location>
    </subcellularLocation>
    <subcellularLocation>
        <location evidence="1">Membrane</location>
        <topology evidence="1">Single-pass membrane protein</topology>
    </subcellularLocation>
</comment>
<name>A0ABM9AGU5_9GAMM</name>
<evidence type="ECO:0000256" key="9">
    <source>
        <dbReference type="ARBA" id="ARBA00022960"/>
    </source>
</evidence>
<dbReference type="Proteomes" id="UP000838100">
    <property type="component" value="Unassembled WGS sequence"/>
</dbReference>
<accession>A0ABM9AGU5</accession>
<dbReference type="SUPFAM" id="SSF56519">
    <property type="entry name" value="Penicillin binding protein dimerisation domain"/>
    <property type="match status" value="1"/>
</dbReference>
<dbReference type="InterPro" id="IPR005311">
    <property type="entry name" value="PBP_dimer"/>
</dbReference>
<dbReference type="RefSeq" id="WP_237445120.1">
    <property type="nucleotide sequence ID" value="NZ_CAKLPX010000003.1"/>
</dbReference>
<dbReference type="PANTHER" id="PTHR30627">
    <property type="entry name" value="PEPTIDOGLYCAN D,D-TRANSPEPTIDASE"/>
    <property type="match status" value="1"/>
</dbReference>
<comment type="similarity">
    <text evidence="14">Belongs to the transpeptidase family. MrdA subfamily.</text>
</comment>
<keyword evidence="12 14" id="KW-0472">Membrane</keyword>
<dbReference type="InterPro" id="IPR001460">
    <property type="entry name" value="PCN-bd_Tpept"/>
</dbReference>
<gene>
    <name evidence="14 17" type="primary">mrdA</name>
    <name evidence="17" type="ORF">SIN8267_02553</name>
</gene>
<keyword evidence="5 14" id="KW-0121">Carboxypeptidase</keyword>
<evidence type="ECO:0000256" key="8">
    <source>
        <dbReference type="ARBA" id="ARBA00022801"/>
    </source>
</evidence>
<dbReference type="EC" id="3.4.16.4" evidence="14"/>
<evidence type="ECO:0000256" key="10">
    <source>
        <dbReference type="ARBA" id="ARBA00022984"/>
    </source>
</evidence>
<comment type="pathway">
    <text evidence="14">Cell wall biogenesis; peptidoglycan biosynthesis.</text>
</comment>
<feature type="binding site" evidence="14">
    <location>
        <position position="365"/>
    </location>
    <ligand>
        <name>Zn(2+)</name>
        <dbReference type="ChEBI" id="CHEBI:29105"/>
    </ligand>
</feature>
<feature type="binding site" evidence="14">
    <location>
        <position position="350"/>
    </location>
    <ligand>
        <name>Zn(2+)</name>
        <dbReference type="ChEBI" id="CHEBI:29105"/>
    </ligand>
</feature>
<feature type="active site" description="Acyl-ester intermediate" evidence="14">
    <location>
        <position position="326"/>
    </location>
</feature>
<dbReference type="Gene3D" id="3.40.710.10">
    <property type="entry name" value="DD-peptidase/beta-lactamase superfamily"/>
    <property type="match status" value="1"/>
</dbReference>
<sequence length="613" mass="68900">MSSRDHIKDVIGERRLYASRIIVAVLFVIVACVIIGYRYYSLQITEHQKYSTQSDRNRVHVQSIPPNRGLIYDRHGKLLAKNRTIYNLAITRERVSDLDATVERLRLLLDLTDEEVERFNRRVKQTRAFDQVPLRFQLNEEEIATLAVNRYQLAGVEVVGSLSRYYPEPELYAHAIGYVGRINEREMERIDRENYAGTDSIGKTGIERFYEDELHGIVGYRNVETNVRGRVLRVIDQVDPVPGDDLTLFIDDKVQRAAYEALGEERGSIVAIDPETGGVIAIVSTPSYDINMFVNGISTKHYNALRSDLDLPLFNRSLQGQYPPGSTLKPVIGLAGLEYGTVTPTTTINDPGWFSLPNDEHRYRDWKRGGHGHKVDFKMAMEQSCDVYYYDLAHRLGIDNMAVFAKQFGLGDYTGIDLPSERKGLVPSREWKRNYRQTVWYPGETLIAGIGQGYMLTTPLQLALSTAIIANKGNQLVPRVVDSGRRDASHREDISLNNPNNWDVVFDSMKAVVYGTRGTGRRLREAPYVVAGKSGTAQVIGIAQDARYDSEQIEKRKRDHALFIAFAPIENPKIAVAVVVENGEGGGSVAGPMALAVMNAYLLNEQGEVRGDL</sequence>
<keyword evidence="3 14" id="KW-1003">Cell membrane</keyword>
<dbReference type="InterPro" id="IPR036138">
    <property type="entry name" value="PBP_dimer_sf"/>
</dbReference>
<evidence type="ECO:0000256" key="12">
    <source>
        <dbReference type="ARBA" id="ARBA00023136"/>
    </source>
</evidence>
<comment type="caution">
    <text evidence="17">The sequence shown here is derived from an EMBL/GenBank/DDBJ whole genome shotgun (WGS) entry which is preliminary data.</text>
</comment>
<dbReference type="InterPro" id="IPR012338">
    <property type="entry name" value="Beta-lactam/transpept-like"/>
</dbReference>
<feature type="binding site" evidence="14">
    <location>
        <position position="371"/>
    </location>
    <ligand>
        <name>Zn(2+)</name>
        <dbReference type="ChEBI" id="CHEBI:29105"/>
    </ligand>
</feature>
<keyword evidence="10 14" id="KW-0573">Peptidoglycan synthesis</keyword>
<keyword evidence="6 14" id="KW-0645">Protease</keyword>
<evidence type="ECO:0000256" key="1">
    <source>
        <dbReference type="ARBA" id="ARBA00004167"/>
    </source>
</evidence>
<evidence type="ECO:0000259" key="16">
    <source>
        <dbReference type="Pfam" id="PF03717"/>
    </source>
</evidence>
<comment type="cofactor">
    <cofactor evidence="14">
        <name>Zn(2+)</name>
        <dbReference type="ChEBI" id="CHEBI:29105"/>
    </cofactor>
    <text evidence="14">Binds one Zn(2+) ion per subunit.</text>
</comment>
<dbReference type="NCBIfam" id="TIGR03423">
    <property type="entry name" value="pbp2_mrdA"/>
    <property type="match status" value="1"/>
</dbReference>
<keyword evidence="14" id="KW-0862">Zinc</keyword>
<comment type="catalytic activity">
    <reaction evidence="14">
        <text>Preferential cleavage: (Ac)2-L-Lys-D-Ala-|-D-Ala. Also transpeptidation of peptidyl-alanyl moieties that are N-acyl substituents of D-alanine.</text>
        <dbReference type="EC" id="3.4.16.4"/>
    </reaction>
</comment>
<keyword evidence="7 14" id="KW-0812">Transmembrane</keyword>
<evidence type="ECO:0000256" key="13">
    <source>
        <dbReference type="ARBA" id="ARBA00023316"/>
    </source>
</evidence>
<dbReference type="Gene3D" id="3.90.1310.10">
    <property type="entry name" value="Penicillin-binding protein 2a (Domain 2)"/>
    <property type="match status" value="1"/>
</dbReference>
<evidence type="ECO:0000256" key="3">
    <source>
        <dbReference type="ARBA" id="ARBA00022475"/>
    </source>
</evidence>
<dbReference type="SUPFAM" id="SSF56601">
    <property type="entry name" value="beta-lactamase/transpeptidase-like"/>
    <property type="match status" value="1"/>
</dbReference>
<evidence type="ECO:0000256" key="6">
    <source>
        <dbReference type="ARBA" id="ARBA00022670"/>
    </source>
</evidence>
<feature type="binding site" evidence="14">
    <location>
        <position position="385"/>
    </location>
    <ligand>
        <name>Zn(2+)</name>
        <dbReference type="ChEBI" id="CHEBI:29105"/>
    </ligand>
</feature>
<dbReference type="InterPro" id="IPR017790">
    <property type="entry name" value="Penicillin-binding_protein_2"/>
</dbReference>
<keyword evidence="8 14" id="KW-0378">Hydrolase</keyword>
<dbReference type="HAMAP" id="MF_02081">
    <property type="entry name" value="MrdA_transpept"/>
    <property type="match status" value="1"/>
</dbReference>
<reference evidence="17" key="1">
    <citation type="submission" date="2021-12" db="EMBL/GenBank/DDBJ databases">
        <authorList>
            <person name="Rodrigo-Torres L."/>
            <person name="Arahal R. D."/>
            <person name="Lucena T."/>
        </authorList>
    </citation>
    <scope>NUCLEOTIDE SEQUENCE</scope>
    <source>
        <strain evidence="17">CECT 8267</strain>
    </source>
</reference>
<evidence type="ECO:0000259" key="15">
    <source>
        <dbReference type="Pfam" id="PF00905"/>
    </source>
</evidence>